<name>A0ABP9P5A4_9PSEU</name>
<dbReference type="PANTHER" id="PTHR35004:SF7">
    <property type="entry name" value="INTEGRASE PROTEIN"/>
    <property type="match status" value="1"/>
</dbReference>
<dbReference type="InterPro" id="IPR047656">
    <property type="entry name" value="IS481-like_transpos"/>
</dbReference>
<feature type="domain" description="Integrase catalytic" evidence="2">
    <location>
        <begin position="131"/>
        <end position="300"/>
    </location>
</feature>
<dbReference type="Gene3D" id="3.30.420.10">
    <property type="entry name" value="Ribonuclease H-like superfamily/Ribonuclease H"/>
    <property type="match status" value="1"/>
</dbReference>
<evidence type="ECO:0000313" key="4">
    <source>
        <dbReference type="Proteomes" id="UP001500804"/>
    </source>
</evidence>
<organism evidence="3 4">
    <name type="scientific">Pseudonocardia adelaidensis</name>
    <dbReference type="NCBI Taxonomy" id="648754"/>
    <lineage>
        <taxon>Bacteria</taxon>
        <taxon>Bacillati</taxon>
        <taxon>Actinomycetota</taxon>
        <taxon>Actinomycetes</taxon>
        <taxon>Pseudonocardiales</taxon>
        <taxon>Pseudonocardiaceae</taxon>
        <taxon>Pseudonocardia</taxon>
    </lineage>
</organism>
<dbReference type="InterPro" id="IPR001584">
    <property type="entry name" value="Integrase_cat-core"/>
</dbReference>
<dbReference type="EMBL" id="BAABJO010000044">
    <property type="protein sequence ID" value="GAA5139571.1"/>
    <property type="molecule type" value="Genomic_DNA"/>
</dbReference>
<reference evidence="4" key="1">
    <citation type="journal article" date="2019" name="Int. J. Syst. Evol. Microbiol.">
        <title>The Global Catalogue of Microorganisms (GCM) 10K type strain sequencing project: providing services to taxonomists for standard genome sequencing and annotation.</title>
        <authorList>
            <consortium name="The Broad Institute Genomics Platform"/>
            <consortium name="The Broad Institute Genome Sequencing Center for Infectious Disease"/>
            <person name="Wu L."/>
            <person name="Ma J."/>
        </authorList>
    </citation>
    <scope>NUCLEOTIDE SEQUENCE [LARGE SCALE GENOMIC DNA]</scope>
    <source>
        <strain evidence="4">JCM 18302</strain>
    </source>
</reference>
<dbReference type="SUPFAM" id="SSF53098">
    <property type="entry name" value="Ribonuclease H-like"/>
    <property type="match status" value="1"/>
</dbReference>
<proteinExistence type="predicted"/>
<accession>A0ABP9P5A4</accession>
<protein>
    <submittedName>
        <fullName evidence="3">IS481 family transposase</fullName>
    </submittedName>
</protein>
<dbReference type="InterPro" id="IPR009057">
    <property type="entry name" value="Homeodomain-like_sf"/>
</dbReference>
<dbReference type="Pfam" id="PF13683">
    <property type="entry name" value="rve_3"/>
    <property type="match status" value="1"/>
</dbReference>
<evidence type="ECO:0000256" key="1">
    <source>
        <dbReference type="SAM" id="MobiDB-lite"/>
    </source>
</evidence>
<dbReference type="RefSeq" id="WP_345612140.1">
    <property type="nucleotide sequence ID" value="NZ_BAABJO010000044.1"/>
</dbReference>
<evidence type="ECO:0000259" key="2">
    <source>
        <dbReference type="PROSITE" id="PS50994"/>
    </source>
</evidence>
<dbReference type="InterPro" id="IPR012337">
    <property type="entry name" value="RNaseH-like_sf"/>
</dbReference>
<dbReference type="InterPro" id="IPR036397">
    <property type="entry name" value="RNaseH_sf"/>
</dbReference>
<keyword evidence="4" id="KW-1185">Reference proteome</keyword>
<sequence length="439" mass="47740">METRLAMVLAGSCDAVSVTALCAELEISRQTYYRLRRRYLAEGRAGLAPRSRRPHSCPGAVDAALELEIIRLRTDEGWPDPPRGAASIADELRRAGLACPAVSTIHRVLVRNGLVTPQPQKRPRASYTRFTYPDPNGCWQIDATRWELTDGGPDGAEVWVMDVLDDHSRVVVAAHACPAPTTAAAQAAVHAAGQRWGLPARVLSDNGPCFGGVSRSGDFVEGLAALGIHAIHARPFHPQTCGKIERFHQTLKRWLRTQPRPVSLAQLQAQLDWFVEFYNHRRPHRALRGATPAQAWAARTPAGPAQEPIVVGRPARVTLSRHTVTRGGVIYLGRTSIGLGTRLAGTQITAVRYGRRLLLLDGGHPVRALTLLPGQRYYRQPSQPLLEPTRRAEQDAPRTPGAGHPPAPARQPGAAEAHRSRVARSTIAGGDARQGALEL</sequence>
<dbReference type="NCBIfam" id="NF033577">
    <property type="entry name" value="transpos_IS481"/>
    <property type="match status" value="1"/>
</dbReference>
<dbReference type="PANTHER" id="PTHR35004">
    <property type="entry name" value="TRANSPOSASE RV3428C-RELATED"/>
    <property type="match status" value="1"/>
</dbReference>
<dbReference type="Proteomes" id="UP001500804">
    <property type="component" value="Unassembled WGS sequence"/>
</dbReference>
<dbReference type="Pfam" id="PF13565">
    <property type="entry name" value="HTH_32"/>
    <property type="match status" value="1"/>
</dbReference>
<comment type="caution">
    <text evidence="3">The sequence shown here is derived from an EMBL/GenBank/DDBJ whole genome shotgun (WGS) entry which is preliminary data.</text>
</comment>
<feature type="region of interest" description="Disordered" evidence="1">
    <location>
        <begin position="379"/>
        <end position="439"/>
    </location>
</feature>
<dbReference type="SUPFAM" id="SSF46689">
    <property type="entry name" value="Homeodomain-like"/>
    <property type="match status" value="1"/>
</dbReference>
<evidence type="ECO:0000313" key="3">
    <source>
        <dbReference type="EMBL" id="GAA5139571.1"/>
    </source>
</evidence>
<gene>
    <name evidence="3" type="ORF">GCM10023320_75810</name>
</gene>
<dbReference type="PROSITE" id="PS50994">
    <property type="entry name" value="INTEGRASE"/>
    <property type="match status" value="1"/>
</dbReference>